<feature type="compositionally biased region" description="Basic and acidic residues" evidence="1">
    <location>
        <begin position="91"/>
        <end position="101"/>
    </location>
</feature>
<dbReference type="Proteomes" id="UP000240760">
    <property type="component" value="Unassembled WGS sequence"/>
</dbReference>
<evidence type="ECO:0000256" key="1">
    <source>
        <dbReference type="SAM" id="MobiDB-lite"/>
    </source>
</evidence>
<feature type="region of interest" description="Disordered" evidence="1">
    <location>
        <begin position="17"/>
        <end position="101"/>
    </location>
</feature>
<organism evidence="2 3">
    <name type="scientific">Trichoderma longibrachiatum ATCC 18648</name>
    <dbReference type="NCBI Taxonomy" id="983965"/>
    <lineage>
        <taxon>Eukaryota</taxon>
        <taxon>Fungi</taxon>
        <taxon>Dikarya</taxon>
        <taxon>Ascomycota</taxon>
        <taxon>Pezizomycotina</taxon>
        <taxon>Sordariomycetes</taxon>
        <taxon>Hypocreomycetidae</taxon>
        <taxon>Hypocreales</taxon>
        <taxon>Hypocreaceae</taxon>
        <taxon>Trichoderma</taxon>
    </lineage>
</organism>
<sequence length="101" mass="10945">MCVLTLSIQTLIAGHRSPASTAIQGITASPGTPIGDPILVSSLSPSTSQSPPRKQPKSQTDVHASHRIASVQWSRRYLRQTSPQPRPQTTDCRDLTGRMRS</sequence>
<proteinExistence type="predicted"/>
<dbReference type="EMBL" id="KZ679128">
    <property type="protein sequence ID" value="PTB78958.1"/>
    <property type="molecule type" value="Genomic_DNA"/>
</dbReference>
<feature type="compositionally biased region" description="Low complexity" evidence="1">
    <location>
        <begin position="41"/>
        <end position="52"/>
    </location>
</feature>
<evidence type="ECO:0000313" key="3">
    <source>
        <dbReference type="Proteomes" id="UP000240760"/>
    </source>
</evidence>
<feature type="compositionally biased region" description="Polar residues" evidence="1">
    <location>
        <begin position="18"/>
        <end position="30"/>
    </location>
</feature>
<gene>
    <name evidence="2" type="ORF">M440DRAFT_1398230</name>
</gene>
<keyword evidence="3" id="KW-1185">Reference proteome</keyword>
<reference evidence="2 3" key="1">
    <citation type="submission" date="2016-07" db="EMBL/GenBank/DDBJ databases">
        <title>Multiple horizontal gene transfer events from other fungi enriched the ability of initially mycotrophic Trichoderma (Ascomycota) to feed on dead plant biomass.</title>
        <authorList>
            <consortium name="DOE Joint Genome Institute"/>
            <person name="Aerts A."/>
            <person name="Atanasova L."/>
            <person name="Chenthamara K."/>
            <person name="Zhang J."/>
            <person name="Grujic M."/>
            <person name="Henrissat B."/>
            <person name="Kuo A."/>
            <person name="Salamov A."/>
            <person name="Lipzen A."/>
            <person name="Labutti K."/>
            <person name="Barry K."/>
            <person name="Miao Y."/>
            <person name="Rahimi M.J."/>
            <person name="Shen Q."/>
            <person name="Grigoriev I.V."/>
            <person name="Kubicek C.P."/>
            <person name="Druzhinina I.S."/>
        </authorList>
    </citation>
    <scope>NUCLEOTIDE SEQUENCE [LARGE SCALE GENOMIC DNA]</scope>
    <source>
        <strain evidence="2 3">ATCC 18648</strain>
    </source>
</reference>
<evidence type="ECO:0000313" key="2">
    <source>
        <dbReference type="EMBL" id="PTB78958.1"/>
    </source>
</evidence>
<accession>A0A2T4CBR6</accession>
<feature type="compositionally biased region" description="Polar residues" evidence="1">
    <location>
        <begin position="79"/>
        <end position="90"/>
    </location>
</feature>
<protein>
    <submittedName>
        <fullName evidence="2">Uncharacterized protein</fullName>
    </submittedName>
</protein>
<dbReference type="AlphaFoldDB" id="A0A2T4CBR6"/>
<name>A0A2T4CBR6_TRILO</name>